<dbReference type="EMBL" id="JACLAU010000006">
    <property type="protein sequence ID" value="MBC2651307.1"/>
    <property type="molecule type" value="Genomic_DNA"/>
</dbReference>
<organism evidence="1 2">
    <name type="scientific">Novosphingobium aerophilum</name>
    <dbReference type="NCBI Taxonomy" id="2839843"/>
    <lineage>
        <taxon>Bacteria</taxon>
        <taxon>Pseudomonadati</taxon>
        <taxon>Pseudomonadota</taxon>
        <taxon>Alphaproteobacteria</taxon>
        <taxon>Sphingomonadales</taxon>
        <taxon>Sphingomonadaceae</taxon>
        <taxon>Novosphingobium</taxon>
    </lineage>
</organism>
<comment type="caution">
    <text evidence="1">The sequence shown here is derived from an EMBL/GenBank/DDBJ whole genome shotgun (WGS) entry which is preliminary data.</text>
</comment>
<dbReference type="InterPro" id="IPR027266">
    <property type="entry name" value="TrmE/GcvT-like"/>
</dbReference>
<dbReference type="Gene3D" id="3.30.70.1520">
    <property type="entry name" value="Heterotetrameric sarcosine oxidase"/>
    <property type="match status" value="1"/>
</dbReference>
<protein>
    <submittedName>
        <fullName evidence="1">Sarcosine oxidase gamma subunit</fullName>
    </submittedName>
</protein>
<dbReference type="AlphaFoldDB" id="A0A7X1KBQ3"/>
<reference evidence="1 2" key="1">
    <citation type="submission" date="2020-08" db="EMBL/GenBank/DDBJ databases">
        <title>The genome sequence of Novosphingobium flavum 4Y4.</title>
        <authorList>
            <person name="Liu Y."/>
        </authorList>
    </citation>
    <scope>NUCLEOTIDE SEQUENCE [LARGE SCALE GENOMIC DNA]</scope>
    <source>
        <strain evidence="1 2">4Y4</strain>
    </source>
</reference>
<accession>A0A7X1KBQ3</accession>
<gene>
    <name evidence="1" type="ORF">H7F49_06295</name>
</gene>
<dbReference type="Proteomes" id="UP000520156">
    <property type="component" value="Unassembled WGS sequence"/>
</dbReference>
<dbReference type="Gene3D" id="3.30.1360.120">
    <property type="entry name" value="Probable tRNA modification gtpase trme, domain 1"/>
    <property type="match status" value="1"/>
</dbReference>
<evidence type="ECO:0000313" key="2">
    <source>
        <dbReference type="Proteomes" id="UP000520156"/>
    </source>
</evidence>
<dbReference type="RefSeq" id="WP_185682727.1">
    <property type="nucleotide sequence ID" value="NZ_JACLAU010000006.1"/>
</dbReference>
<evidence type="ECO:0000313" key="1">
    <source>
        <dbReference type="EMBL" id="MBC2651307.1"/>
    </source>
</evidence>
<sequence length="161" mass="16249">MTEVTLDEAGPIHALELWDAAGGDAIAAALGHALPAAGRSAGIEGRQVLRQQPLVWLLDGAGFDPAAIALALGPHGALTAIGGGLMRARLSGPGWRAVLMHDGVFDAEQAAFGPGCTAATIIAHVAVTLHVIAEGQCEVLVPASYAEPLVAGWRRVAAGLA</sequence>
<proteinExistence type="predicted"/>
<name>A0A7X1KBQ3_9SPHN</name>
<keyword evidence="2" id="KW-1185">Reference proteome</keyword>